<feature type="compositionally biased region" description="Basic and acidic residues" evidence="6">
    <location>
        <begin position="10"/>
        <end position="23"/>
    </location>
</feature>
<proteinExistence type="inferred from homology"/>
<comment type="similarity">
    <text evidence="2">Belongs to the major facilitator superfamily.</text>
</comment>
<dbReference type="EMBL" id="HG992981">
    <property type="protein sequence ID" value="CAE7178013.1"/>
    <property type="molecule type" value="Genomic_DNA"/>
</dbReference>
<feature type="compositionally biased region" description="Polar residues" evidence="6">
    <location>
        <begin position="47"/>
        <end position="62"/>
    </location>
</feature>
<dbReference type="Pfam" id="PF07690">
    <property type="entry name" value="MFS_1"/>
    <property type="match status" value="1"/>
</dbReference>
<reference evidence="9" key="1">
    <citation type="submission" date="2021-02" db="EMBL/GenBank/DDBJ databases">
        <authorList>
            <person name="Syme A R."/>
            <person name="Syme A R."/>
            <person name="Moolhuijzen P."/>
        </authorList>
    </citation>
    <scope>NUCLEOTIDE SEQUENCE</scope>
    <source>
        <strain evidence="9">W1-1</strain>
    </source>
</reference>
<dbReference type="FunFam" id="1.20.1250.20:FF:000011">
    <property type="entry name" value="MFS multidrug transporter, putative"/>
    <property type="match status" value="1"/>
</dbReference>
<organism evidence="9 10">
    <name type="scientific">Pyrenophora teres f. teres</name>
    <dbReference type="NCBI Taxonomy" id="97479"/>
    <lineage>
        <taxon>Eukaryota</taxon>
        <taxon>Fungi</taxon>
        <taxon>Dikarya</taxon>
        <taxon>Ascomycota</taxon>
        <taxon>Pezizomycotina</taxon>
        <taxon>Dothideomycetes</taxon>
        <taxon>Pleosporomycetidae</taxon>
        <taxon>Pleosporales</taxon>
        <taxon>Pleosporineae</taxon>
        <taxon>Pleosporaceae</taxon>
        <taxon>Pyrenophora</taxon>
    </lineage>
</organism>
<dbReference type="Proteomes" id="UP000472372">
    <property type="component" value="Chromosome 5"/>
</dbReference>
<feature type="transmembrane region" description="Helical" evidence="7">
    <location>
        <begin position="449"/>
        <end position="470"/>
    </location>
</feature>
<dbReference type="PANTHER" id="PTHR23502">
    <property type="entry name" value="MAJOR FACILITATOR SUPERFAMILY"/>
    <property type="match status" value="1"/>
</dbReference>
<feature type="transmembrane region" description="Helical" evidence="7">
    <location>
        <begin position="403"/>
        <end position="428"/>
    </location>
</feature>
<dbReference type="PANTHER" id="PTHR23502:SF68">
    <property type="entry name" value="MULTIDRUG TRANSPORTER, PUTATIVE (AFU_ORTHOLOGUE AFUA_3G01120)-RELATED"/>
    <property type="match status" value="1"/>
</dbReference>
<evidence type="ECO:0000256" key="5">
    <source>
        <dbReference type="ARBA" id="ARBA00023136"/>
    </source>
</evidence>
<dbReference type="SUPFAM" id="SSF103473">
    <property type="entry name" value="MFS general substrate transporter"/>
    <property type="match status" value="1"/>
</dbReference>
<feature type="transmembrane region" description="Helical" evidence="7">
    <location>
        <begin position="233"/>
        <end position="255"/>
    </location>
</feature>
<protein>
    <submittedName>
        <fullName evidence="9">MFS 1 multi-domain protein</fullName>
    </submittedName>
</protein>
<feature type="transmembrane region" description="Helical" evidence="7">
    <location>
        <begin position="507"/>
        <end position="528"/>
    </location>
</feature>
<gene>
    <name evidence="9" type="ORF">PTTW11_06272</name>
</gene>
<name>A0A6S6W2K3_9PLEO</name>
<feature type="compositionally biased region" description="Basic and acidic residues" evidence="6">
    <location>
        <begin position="32"/>
        <end position="46"/>
    </location>
</feature>
<feature type="transmembrane region" description="Helical" evidence="7">
    <location>
        <begin position="141"/>
        <end position="163"/>
    </location>
</feature>
<evidence type="ECO:0000256" key="2">
    <source>
        <dbReference type="ARBA" id="ARBA00008335"/>
    </source>
</evidence>
<sequence length="580" mass="63305">MPTSVSTLHPVRDSQERVDEKSFQKVLGSRSKSHEELFSMDPEKAIDSSSCSTYTDEVTLSGDSPAAAKQDSNMVDWDSPDDLKNPEEAINSSSCSTYTDEVTLSGDSLAAAKQDPNIVDWDGPDDPKNPQNWCPRKKWSIIWTIGAVALITPMGSSFFAPGVPQVMKAFHEESLTLSTFVVSVYLLGFAIGPLVVAPMSELYGRRLIYNVNNVLFVIFSIACAASTSMGMLIAFRFLAGCAGSAPMTLGGGSIADMFPREQRARATVIWALGPLLGPVVGPICGGYLVRITVWRWVFWTIAMFAGLSSVIFFFVGEETYHPIILARKTEALRKETGNTNLRSKLASDLPPKEIFVRAIVRPTKMLIMSPIVGLMSLYVAINYGILFLFFTTVTFVFEDQYGFSSSAVGLTFIGFGIGLLAGVVILGLSSDKNIIKHQNNGGAKPEHRLMLRFTVPGAISLPIGVLVYGWATYYKVHWIVPIIFTSFIGLGNLIAMMTIQTYLVDAFTVHAASAIAASTVLRSIFGAFLPLAGRDMYKALGLGWGNSVLGFLSLAVIPVPILFRVYGEKIRTNPKWQVQF</sequence>
<dbReference type="InterPro" id="IPR036259">
    <property type="entry name" value="MFS_trans_sf"/>
</dbReference>
<feature type="transmembrane region" description="Helical" evidence="7">
    <location>
        <begin position="296"/>
        <end position="315"/>
    </location>
</feature>
<evidence type="ECO:0000256" key="3">
    <source>
        <dbReference type="ARBA" id="ARBA00022692"/>
    </source>
</evidence>
<evidence type="ECO:0000256" key="6">
    <source>
        <dbReference type="SAM" id="MobiDB-lite"/>
    </source>
</evidence>
<comment type="subcellular location">
    <subcellularLocation>
        <location evidence="1">Membrane</location>
        <topology evidence="1">Multi-pass membrane protein</topology>
    </subcellularLocation>
</comment>
<dbReference type="Gene3D" id="1.20.1250.20">
    <property type="entry name" value="MFS general substrate transporter like domains"/>
    <property type="match status" value="1"/>
</dbReference>
<dbReference type="PROSITE" id="PS50850">
    <property type="entry name" value="MFS"/>
    <property type="match status" value="1"/>
</dbReference>
<dbReference type="CDD" id="cd17323">
    <property type="entry name" value="MFS_Tpo1_MDR_like"/>
    <property type="match status" value="1"/>
</dbReference>
<evidence type="ECO:0000313" key="10">
    <source>
        <dbReference type="Proteomes" id="UP000472372"/>
    </source>
</evidence>
<accession>A0A6S6W2K3</accession>
<feature type="region of interest" description="Disordered" evidence="6">
    <location>
        <begin position="1"/>
        <end position="74"/>
    </location>
</feature>
<dbReference type="InterPro" id="IPR011701">
    <property type="entry name" value="MFS"/>
</dbReference>
<keyword evidence="3 7" id="KW-0812">Transmembrane</keyword>
<feature type="transmembrane region" description="Helical" evidence="7">
    <location>
        <begin position="267"/>
        <end position="290"/>
    </location>
</feature>
<evidence type="ECO:0000313" key="9">
    <source>
        <dbReference type="EMBL" id="CAE7178013.1"/>
    </source>
</evidence>
<dbReference type="GO" id="GO:0022857">
    <property type="term" value="F:transmembrane transporter activity"/>
    <property type="evidence" value="ECO:0007669"/>
    <property type="project" value="InterPro"/>
</dbReference>
<dbReference type="InterPro" id="IPR020846">
    <property type="entry name" value="MFS_dom"/>
</dbReference>
<keyword evidence="5 7" id="KW-0472">Membrane</keyword>
<feature type="transmembrane region" description="Helical" evidence="7">
    <location>
        <begin position="548"/>
        <end position="567"/>
    </location>
</feature>
<evidence type="ECO:0000259" key="8">
    <source>
        <dbReference type="PROSITE" id="PS50850"/>
    </source>
</evidence>
<evidence type="ECO:0000256" key="1">
    <source>
        <dbReference type="ARBA" id="ARBA00004141"/>
    </source>
</evidence>
<evidence type="ECO:0000256" key="4">
    <source>
        <dbReference type="ARBA" id="ARBA00022989"/>
    </source>
</evidence>
<feature type="transmembrane region" description="Helical" evidence="7">
    <location>
        <begin position="207"/>
        <end position="227"/>
    </location>
</feature>
<feature type="transmembrane region" description="Helical" evidence="7">
    <location>
        <begin position="371"/>
        <end position="397"/>
    </location>
</feature>
<evidence type="ECO:0000256" key="7">
    <source>
        <dbReference type="SAM" id="Phobius"/>
    </source>
</evidence>
<dbReference type="GO" id="GO:0016020">
    <property type="term" value="C:membrane"/>
    <property type="evidence" value="ECO:0007669"/>
    <property type="project" value="UniProtKB-SubCell"/>
</dbReference>
<feature type="transmembrane region" description="Helical" evidence="7">
    <location>
        <begin position="175"/>
        <end position="195"/>
    </location>
</feature>
<feature type="transmembrane region" description="Helical" evidence="7">
    <location>
        <begin position="476"/>
        <end position="495"/>
    </location>
</feature>
<feature type="domain" description="Major facilitator superfamily (MFS) profile" evidence="8">
    <location>
        <begin position="141"/>
        <end position="570"/>
    </location>
</feature>
<keyword evidence="4 7" id="KW-1133">Transmembrane helix</keyword>
<dbReference type="AlphaFoldDB" id="A0A6S6W2K3"/>